<dbReference type="InterPro" id="IPR029462">
    <property type="entry name" value="Rnk_N"/>
</dbReference>
<dbReference type="InterPro" id="IPR036953">
    <property type="entry name" value="GreA/GreB_C_sf"/>
</dbReference>
<organism evidence="3 4">
    <name type="scientific">Sinisalibacter aestuarii</name>
    <dbReference type="NCBI Taxonomy" id="2949426"/>
    <lineage>
        <taxon>Bacteria</taxon>
        <taxon>Pseudomonadati</taxon>
        <taxon>Pseudomonadota</taxon>
        <taxon>Alphaproteobacteria</taxon>
        <taxon>Rhodobacterales</taxon>
        <taxon>Roseobacteraceae</taxon>
        <taxon>Sinisalibacter</taxon>
    </lineage>
</organism>
<dbReference type="PANTHER" id="PTHR30437:SF5">
    <property type="entry name" value="REGULATOR OF NUCLEOSIDE DIPHOSPHATE KINASE"/>
    <property type="match status" value="1"/>
</dbReference>
<name>A0ABQ5LRD0_9RHOB</name>
<keyword evidence="4" id="KW-1185">Reference proteome</keyword>
<feature type="domain" description="Regulator of nucleoside diphosphate kinase N-terminal" evidence="2">
    <location>
        <begin position="16"/>
        <end position="56"/>
    </location>
</feature>
<dbReference type="InterPro" id="IPR023459">
    <property type="entry name" value="Tscrpt_elong_fac_GreA/B_fam"/>
</dbReference>
<dbReference type="InterPro" id="IPR001437">
    <property type="entry name" value="Tscrpt_elong_fac_GreA/B_C"/>
</dbReference>
<comment type="caution">
    <text evidence="3">The sequence shown here is derived from an EMBL/GenBank/DDBJ whole genome shotgun (WGS) entry which is preliminary data.</text>
</comment>
<dbReference type="RefSeq" id="WP_281841477.1">
    <property type="nucleotide sequence ID" value="NZ_BROH01000003.1"/>
</dbReference>
<evidence type="ECO:0000259" key="2">
    <source>
        <dbReference type="Pfam" id="PF14760"/>
    </source>
</evidence>
<feature type="domain" description="Transcription elongation factor GreA/GreB C-terminal" evidence="1">
    <location>
        <begin position="62"/>
        <end position="136"/>
    </location>
</feature>
<dbReference type="Proteomes" id="UP001144205">
    <property type="component" value="Unassembled WGS sequence"/>
</dbReference>
<dbReference type="Gene3D" id="1.10.286.20">
    <property type="match status" value="1"/>
</dbReference>
<evidence type="ECO:0000313" key="3">
    <source>
        <dbReference type="EMBL" id="GKY87489.1"/>
    </source>
</evidence>
<protein>
    <submittedName>
        <fullName evidence="3">Nucleoside diphosphate kinase regulator</fullName>
    </submittedName>
</protein>
<proteinExistence type="predicted"/>
<dbReference type="Pfam" id="PF01272">
    <property type="entry name" value="GreA_GreB"/>
    <property type="match status" value="1"/>
</dbReference>
<reference evidence="3" key="1">
    <citation type="journal article" date="2023" name="Int. J. Syst. Evol. Microbiol.">
        <title>Sinisalibacter aestuarii sp. nov., isolated from estuarine sediment of the Arakawa River.</title>
        <authorList>
            <person name="Arafat S.T."/>
            <person name="Hirano S."/>
            <person name="Sato A."/>
            <person name="Takeuchi K."/>
            <person name="Yasuda T."/>
            <person name="Terahara T."/>
            <person name="Hamada M."/>
            <person name="Kobayashi T."/>
        </authorList>
    </citation>
    <scope>NUCLEOTIDE SEQUENCE</scope>
    <source>
        <strain evidence="3">B-399</strain>
    </source>
</reference>
<gene>
    <name evidence="3" type="ORF">STA1M1_13580</name>
</gene>
<dbReference type="PANTHER" id="PTHR30437">
    <property type="entry name" value="TRANSCRIPTION ELONGATION FACTOR GREA"/>
    <property type="match status" value="1"/>
</dbReference>
<dbReference type="EMBL" id="BROH01000003">
    <property type="protein sequence ID" value="GKY87489.1"/>
    <property type="molecule type" value="Genomic_DNA"/>
</dbReference>
<dbReference type="SUPFAM" id="SSF54534">
    <property type="entry name" value="FKBP-like"/>
    <property type="match status" value="1"/>
</dbReference>
<evidence type="ECO:0000259" key="1">
    <source>
        <dbReference type="Pfam" id="PF01272"/>
    </source>
</evidence>
<dbReference type="NCBIfam" id="NF004396">
    <property type="entry name" value="PRK05753.1"/>
    <property type="match status" value="1"/>
</dbReference>
<sequence>MTTMQIATRTASRRRPKVVISDDCLDHLEALAQGAYQRNPDLAERLLEELGRARIVPAGKLPADVVTIGRRVTYRDETTGEEATVIPVYPEQADIARGRISVLTPIGVALIGLAEGACLPWRTRSGETRQLRVLHVVDDDTGATGGG</sequence>
<accession>A0ABQ5LRD0</accession>
<dbReference type="GO" id="GO:0016301">
    <property type="term" value="F:kinase activity"/>
    <property type="evidence" value="ECO:0007669"/>
    <property type="project" value="UniProtKB-KW"/>
</dbReference>
<dbReference type="Gene3D" id="3.10.50.30">
    <property type="entry name" value="Transcription elongation factor, GreA/GreB, C-terminal domain"/>
    <property type="match status" value="1"/>
</dbReference>
<dbReference type="Pfam" id="PF14760">
    <property type="entry name" value="Rnk_N"/>
    <property type="match status" value="1"/>
</dbReference>
<keyword evidence="3" id="KW-0808">Transferase</keyword>
<keyword evidence="3" id="KW-0418">Kinase</keyword>
<evidence type="ECO:0000313" key="4">
    <source>
        <dbReference type="Proteomes" id="UP001144205"/>
    </source>
</evidence>